<gene>
    <name evidence="3" type="ORF">AFE02nite_04150</name>
</gene>
<dbReference type="EMBL" id="BJYK01000001">
    <property type="protein sequence ID" value="GEN78681.1"/>
    <property type="molecule type" value="Genomic_DNA"/>
</dbReference>
<dbReference type="SMART" id="SM00448">
    <property type="entry name" value="REC"/>
    <property type="match status" value="1"/>
</dbReference>
<dbReference type="InterPro" id="IPR001789">
    <property type="entry name" value="Sig_transdc_resp-reg_receiver"/>
</dbReference>
<accession>A0A511YU12</accession>
<protein>
    <submittedName>
        <fullName evidence="3">Response regulator</fullName>
    </submittedName>
</protein>
<dbReference type="GO" id="GO:0000160">
    <property type="term" value="P:phosphorelay signal transduction system"/>
    <property type="evidence" value="ECO:0007669"/>
    <property type="project" value="InterPro"/>
</dbReference>
<dbReference type="InterPro" id="IPR011006">
    <property type="entry name" value="CheY-like_superfamily"/>
</dbReference>
<dbReference type="Gene3D" id="3.40.50.2300">
    <property type="match status" value="1"/>
</dbReference>
<evidence type="ECO:0000313" key="3">
    <source>
        <dbReference type="EMBL" id="GEN78681.1"/>
    </source>
</evidence>
<evidence type="ECO:0000256" key="1">
    <source>
        <dbReference type="PROSITE-ProRule" id="PRU00169"/>
    </source>
</evidence>
<evidence type="ECO:0000259" key="2">
    <source>
        <dbReference type="PROSITE" id="PS50110"/>
    </source>
</evidence>
<dbReference type="PROSITE" id="PS50110">
    <property type="entry name" value="RESPONSE_REGULATORY"/>
    <property type="match status" value="1"/>
</dbReference>
<organism evidence="3 4">
    <name type="scientific">Actinotalea fermentans</name>
    <dbReference type="NCBI Taxonomy" id="43671"/>
    <lineage>
        <taxon>Bacteria</taxon>
        <taxon>Bacillati</taxon>
        <taxon>Actinomycetota</taxon>
        <taxon>Actinomycetes</taxon>
        <taxon>Micrococcales</taxon>
        <taxon>Cellulomonadaceae</taxon>
        <taxon>Actinotalea</taxon>
    </lineage>
</organism>
<keyword evidence="1" id="KW-0597">Phosphoprotein</keyword>
<dbReference type="RefSeq" id="WP_052113512.1">
    <property type="nucleotide sequence ID" value="NZ_BJYK01000001.1"/>
</dbReference>
<feature type="modified residue" description="4-aspartylphosphate" evidence="1">
    <location>
        <position position="73"/>
    </location>
</feature>
<evidence type="ECO:0000313" key="4">
    <source>
        <dbReference type="Proteomes" id="UP000321484"/>
    </source>
</evidence>
<proteinExistence type="predicted"/>
<comment type="caution">
    <text evidence="3">The sequence shown here is derived from an EMBL/GenBank/DDBJ whole genome shotgun (WGS) entry which is preliminary data.</text>
</comment>
<dbReference type="Proteomes" id="UP000321484">
    <property type="component" value="Unassembled WGS sequence"/>
</dbReference>
<sequence length="145" mass="15880">MRDEWDVAEGTDVEPVCRILLYSDHPQTREAVLLGVGSRAAKDLPRIEWVEVATAPVVVAKVESETFDLLILDGEAGKAGGMGLCRQLKDEVFRCPPVLVLLGRREDAWLASWSDADAMIARPLDPLELQETVASLLRASVEGAR</sequence>
<name>A0A511YU12_9CELL</name>
<dbReference type="AlphaFoldDB" id="A0A511YU12"/>
<keyword evidence="4" id="KW-1185">Reference proteome</keyword>
<feature type="domain" description="Response regulatory" evidence="2">
    <location>
        <begin position="18"/>
        <end position="137"/>
    </location>
</feature>
<dbReference type="SUPFAM" id="SSF52172">
    <property type="entry name" value="CheY-like"/>
    <property type="match status" value="1"/>
</dbReference>
<dbReference type="OrthoDB" id="3395459at2"/>
<reference evidence="3 4" key="1">
    <citation type="submission" date="2019-07" db="EMBL/GenBank/DDBJ databases">
        <title>Whole genome shotgun sequence of Actinotalea fermentans NBRC 105374.</title>
        <authorList>
            <person name="Hosoyama A."/>
            <person name="Uohara A."/>
            <person name="Ohji S."/>
            <person name="Ichikawa N."/>
        </authorList>
    </citation>
    <scope>NUCLEOTIDE SEQUENCE [LARGE SCALE GENOMIC DNA]</scope>
    <source>
        <strain evidence="3 4">NBRC 105374</strain>
    </source>
</reference>